<evidence type="ECO:0000313" key="2">
    <source>
        <dbReference type="EMBL" id="SFC81877.1"/>
    </source>
</evidence>
<accession>A0A1I1M8M0</accession>
<feature type="compositionally biased region" description="Polar residues" evidence="1">
    <location>
        <begin position="339"/>
        <end position="355"/>
    </location>
</feature>
<dbReference type="InterPro" id="IPR015029">
    <property type="entry name" value="PrnB"/>
</dbReference>
<dbReference type="SUPFAM" id="SSF140959">
    <property type="entry name" value="Indolic compounds 2,3-dioxygenase-like"/>
    <property type="match status" value="1"/>
</dbReference>
<dbReference type="Proteomes" id="UP000199514">
    <property type="component" value="Unassembled WGS sequence"/>
</dbReference>
<dbReference type="OrthoDB" id="918766at2"/>
<dbReference type="RefSeq" id="WP_091515112.1">
    <property type="nucleotide sequence ID" value="NZ_FOLE01000010.1"/>
</dbReference>
<proteinExistence type="predicted"/>
<gene>
    <name evidence="2" type="ORF">SAMN05421780_11084</name>
</gene>
<dbReference type="Gene3D" id="1.20.58.480">
    <property type="match status" value="1"/>
</dbReference>
<dbReference type="STRING" id="927664.SAMN05421780_11084"/>
<organism evidence="2 3">
    <name type="scientific">Flexibacter flexilis DSM 6793</name>
    <dbReference type="NCBI Taxonomy" id="927664"/>
    <lineage>
        <taxon>Bacteria</taxon>
        <taxon>Pseudomonadati</taxon>
        <taxon>Bacteroidota</taxon>
        <taxon>Cytophagia</taxon>
        <taxon>Cytophagales</taxon>
        <taxon>Flexibacteraceae</taxon>
        <taxon>Flexibacter</taxon>
    </lineage>
</organism>
<dbReference type="InterPro" id="IPR037217">
    <property type="entry name" value="Trp/Indoleamine_2_3_dOase-like"/>
</dbReference>
<evidence type="ECO:0000313" key="3">
    <source>
        <dbReference type="Proteomes" id="UP000199514"/>
    </source>
</evidence>
<sequence length="384" mass="43674">MTPKTSTITTQIVEYGWRQAECWHQECWYVSTLDPLGIDQAIKELPTLNKNKDVEGIVALLRRYLPTPDLVNFFDFPEMLACMRDIGLFLGSLKRHGVEPVEKVPELEPVLGILGEKTNMPPRDTLFHYTIWNPSGDRLRTYTGTPDEIALIQSVQMAMRPLIESIHHLEEMHESDPLDAQFAEIGQAASEAFTGVISGIVQAKRYVSPHYFAQELRLYYDPIIWKGDSYYGPGAVEMPMFLFDHLLWSSEITDSKYVEFKKAYLAFNQPFVRELYDRFEGKPSLLQKTISALETTKDNRDSQEYLCAKNSAKMLLGVCNMLKSFRMPHKKIAEESYKSQHAGQSQPPQEAQRSHGSGGYTIDILSHVLALNVASIDALEEAMK</sequence>
<evidence type="ECO:0008006" key="4">
    <source>
        <dbReference type="Google" id="ProtNLM"/>
    </source>
</evidence>
<evidence type="ECO:0000256" key="1">
    <source>
        <dbReference type="SAM" id="MobiDB-lite"/>
    </source>
</evidence>
<dbReference type="GO" id="GO:0019441">
    <property type="term" value="P:L-tryptophan catabolic process to kynurenine"/>
    <property type="evidence" value="ECO:0007669"/>
    <property type="project" value="InterPro"/>
</dbReference>
<dbReference type="AlphaFoldDB" id="A0A1I1M8M0"/>
<dbReference type="EMBL" id="FOLE01000010">
    <property type="protein sequence ID" value="SFC81877.1"/>
    <property type="molecule type" value="Genomic_DNA"/>
</dbReference>
<dbReference type="GO" id="GO:0020037">
    <property type="term" value="F:heme binding"/>
    <property type="evidence" value="ECO:0007669"/>
    <property type="project" value="InterPro"/>
</dbReference>
<dbReference type="Gene3D" id="1.20.58.1320">
    <property type="match status" value="1"/>
</dbReference>
<reference evidence="2 3" key="1">
    <citation type="submission" date="2016-10" db="EMBL/GenBank/DDBJ databases">
        <authorList>
            <person name="de Groot N.N."/>
        </authorList>
    </citation>
    <scope>NUCLEOTIDE SEQUENCE [LARGE SCALE GENOMIC DNA]</scope>
    <source>
        <strain evidence="2 3">DSM 6793</strain>
    </source>
</reference>
<feature type="region of interest" description="Disordered" evidence="1">
    <location>
        <begin position="336"/>
        <end position="357"/>
    </location>
</feature>
<protein>
    <recommendedName>
        <fullName evidence="4">Indoleamine 2,3-dioxygenase</fullName>
    </recommendedName>
</protein>
<name>A0A1I1M8M0_9BACT</name>
<dbReference type="Pfam" id="PF08933">
    <property type="entry name" value="PrnB"/>
    <property type="match status" value="1"/>
</dbReference>
<dbReference type="GO" id="GO:0046872">
    <property type="term" value="F:metal ion binding"/>
    <property type="evidence" value="ECO:0007669"/>
    <property type="project" value="InterPro"/>
</dbReference>
<keyword evidence="3" id="KW-1185">Reference proteome</keyword>